<dbReference type="OrthoDB" id="4548523at2"/>
<dbReference type="PROSITE" id="PS51819">
    <property type="entry name" value="VOC"/>
    <property type="match status" value="1"/>
</dbReference>
<evidence type="ECO:0000313" key="2">
    <source>
        <dbReference type="EMBL" id="SKC85751.1"/>
    </source>
</evidence>
<keyword evidence="3" id="KW-1185">Reference proteome</keyword>
<reference evidence="2 3" key="1">
    <citation type="submission" date="2017-02" db="EMBL/GenBank/DDBJ databases">
        <authorList>
            <person name="Peterson S.W."/>
        </authorList>
    </citation>
    <scope>NUCLEOTIDE SEQUENCE [LARGE SCALE GENOMIC DNA]</scope>
    <source>
        <strain evidence="2 3">DSM 25262</strain>
    </source>
</reference>
<dbReference type="Gene3D" id="3.10.180.10">
    <property type="entry name" value="2,3-Dihydroxybiphenyl 1,2-Dioxygenase, domain 1"/>
    <property type="match status" value="1"/>
</dbReference>
<dbReference type="STRING" id="688867.SAMN05660236_4949"/>
<gene>
    <name evidence="2" type="ORF">SAMN05660236_4949</name>
</gene>
<dbReference type="InterPro" id="IPR029068">
    <property type="entry name" value="Glyas_Bleomycin-R_OHBP_Dase"/>
</dbReference>
<dbReference type="EMBL" id="FUZU01000004">
    <property type="protein sequence ID" value="SKC85751.1"/>
    <property type="molecule type" value="Genomic_DNA"/>
</dbReference>
<dbReference type="InterPro" id="IPR037523">
    <property type="entry name" value="VOC_core"/>
</dbReference>
<keyword evidence="2" id="KW-0456">Lyase</keyword>
<dbReference type="InterPro" id="IPR004360">
    <property type="entry name" value="Glyas_Fos-R_dOase_dom"/>
</dbReference>
<dbReference type="AlphaFoldDB" id="A0A1T5MBY8"/>
<dbReference type="CDD" id="cd06587">
    <property type="entry name" value="VOC"/>
    <property type="match status" value="1"/>
</dbReference>
<dbReference type="Pfam" id="PF00903">
    <property type="entry name" value="Glyoxalase"/>
    <property type="match status" value="1"/>
</dbReference>
<accession>A0A1T5MBY8</accession>
<evidence type="ECO:0000313" key="3">
    <source>
        <dbReference type="Proteomes" id="UP000190961"/>
    </source>
</evidence>
<protein>
    <submittedName>
        <fullName evidence="2">Lactoylglutathione lyase</fullName>
    </submittedName>
</protein>
<evidence type="ECO:0000259" key="1">
    <source>
        <dbReference type="PROSITE" id="PS51819"/>
    </source>
</evidence>
<organism evidence="2 3">
    <name type="scientific">Ohtaekwangia koreensis</name>
    <dbReference type="NCBI Taxonomy" id="688867"/>
    <lineage>
        <taxon>Bacteria</taxon>
        <taxon>Pseudomonadati</taxon>
        <taxon>Bacteroidota</taxon>
        <taxon>Cytophagia</taxon>
        <taxon>Cytophagales</taxon>
        <taxon>Fulvivirgaceae</taxon>
        <taxon>Ohtaekwangia</taxon>
    </lineage>
</organism>
<proteinExistence type="predicted"/>
<dbReference type="SUPFAM" id="SSF54593">
    <property type="entry name" value="Glyoxalase/Bleomycin resistance protein/Dihydroxybiphenyl dioxygenase"/>
    <property type="match status" value="1"/>
</dbReference>
<feature type="domain" description="VOC" evidence="1">
    <location>
        <begin position="3"/>
        <end position="114"/>
    </location>
</feature>
<sequence>MLGLRTAIYKVSDLQEAREWYTKVFHTKPYFDEPFYIGYNIGGYELGLQPEETPVTVKNESVLVYWGVTNVNQEYKRLIELGATNHEEPQNVGGEIMVATVKDPWGNILGIIYNPEFKLP</sequence>
<dbReference type="RefSeq" id="WP_079689469.1">
    <property type="nucleotide sequence ID" value="NZ_FUZU01000004.1"/>
</dbReference>
<name>A0A1T5MBY8_9BACT</name>
<dbReference type="Proteomes" id="UP000190961">
    <property type="component" value="Unassembled WGS sequence"/>
</dbReference>
<dbReference type="GO" id="GO:0016829">
    <property type="term" value="F:lyase activity"/>
    <property type="evidence" value="ECO:0007669"/>
    <property type="project" value="UniProtKB-KW"/>
</dbReference>